<gene>
    <name evidence="15" type="primary">RAD54</name>
    <name evidence="15" type="ORF">LTR09_006224</name>
</gene>
<dbReference type="SUPFAM" id="SSF52540">
    <property type="entry name" value="P-loop containing nucleoside triphosphate hydrolases"/>
    <property type="match status" value="2"/>
</dbReference>
<accession>A0AAJ0DLZ7</accession>
<dbReference type="FunFam" id="3.40.50.10810:FF:000010">
    <property type="entry name" value="DNA repair and recombination protein RAD54-like"/>
    <property type="match status" value="1"/>
</dbReference>
<keyword evidence="8" id="KW-0067">ATP-binding</keyword>
<dbReference type="InterPro" id="IPR001650">
    <property type="entry name" value="Helicase_C-like"/>
</dbReference>
<dbReference type="InterPro" id="IPR000330">
    <property type="entry name" value="SNF2_N"/>
</dbReference>
<evidence type="ECO:0000256" key="6">
    <source>
        <dbReference type="ARBA" id="ARBA00022801"/>
    </source>
</evidence>
<evidence type="ECO:0000256" key="8">
    <source>
        <dbReference type="ARBA" id="ARBA00022840"/>
    </source>
</evidence>
<dbReference type="InterPro" id="IPR049730">
    <property type="entry name" value="SNF2/RAD54-like_C"/>
</dbReference>
<dbReference type="GO" id="GO:0015616">
    <property type="term" value="F:DNA translocase activity"/>
    <property type="evidence" value="ECO:0007669"/>
    <property type="project" value="TreeGrafter"/>
</dbReference>
<keyword evidence="10" id="KW-0234">DNA repair</keyword>
<dbReference type="GO" id="GO:0005634">
    <property type="term" value="C:nucleus"/>
    <property type="evidence" value="ECO:0007669"/>
    <property type="project" value="UniProtKB-SubCell"/>
</dbReference>
<dbReference type="PANTHER" id="PTHR45629:SF7">
    <property type="entry name" value="DNA EXCISION REPAIR PROTEIN ERCC-6-RELATED"/>
    <property type="match status" value="1"/>
</dbReference>
<dbReference type="Pfam" id="PF00271">
    <property type="entry name" value="Helicase_C"/>
    <property type="match status" value="1"/>
</dbReference>
<proteinExistence type="inferred from homology"/>
<name>A0AAJ0DLZ7_9PEZI</name>
<evidence type="ECO:0000256" key="1">
    <source>
        <dbReference type="ARBA" id="ARBA00004123"/>
    </source>
</evidence>
<evidence type="ECO:0000256" key="11">
    <source>
        <dbReference type="ARBA" id="ARBA00023242"/>
    </source>
</evidence>
<dbReference type="PANTHER" id="PTHR45629">
    <property type="entry name" value="SNF2/RAD54 FAMILY MEMBER"/>
    <property type="match status" value="1"/>
</dbReference>
<evidence type="ECO:0000256" key="5">
    <source>
        <dbReference type="ARBA" id="ARBA00022763"/>
    </source>
</evidence>
<dbReference type="FunFam" id="3.40.50.300:FF:000332">
    <property type="entry name" value="DNA repair and recombination protein RAD54-like"/>
    <property type="match status" value="1"/>
</dbReference>
<evidence type="ECO:0000259" key="13">
    <source>
        <dbReference type="PROSITE" id="PS51192"/>
    </source>
</evidence>
<dbReference type="GO" id="GO:0003677">
    <property type="term" value="F:DNA binding"/>
    <property type="evidence" value="ECO:0007669"/>
    <property type="project" value="UniProtKB-KW"/>
</dbReference>
<dbReference type="GO" id="GO:0016817">
    <property type="term" value="F:hydrolase activity, acting on acid anhydrides"/>
    <property type="evidence" value="ECO:0007669"/>
    <property type="project" value="InterPro"/>
</dbReference>
<feature type="domain" description="Helicase C-terminal" evidence="14">
    <location>
        <begin position="564"/>
        <end position="717"/>
    </location>
</feature>
<dbReference type="InterPro" id="IPR038718">
    <property type="entry name" value="SNF2-like_sf"/>
</dbReference>
<keyword evidence="4" id="KW-0547">Nucleotide-binding</keyword>
<keyword evidence="11" id="KW-0539">Nucleus</keyword>
<dbReference type="Gene3D" id="1.20.120.850">
    <property type="entry name" value="SWI2/SNF2 ATPases, N-terminal domain"/>
    <property type="match status" value="1"/>
</dbReference>
<dbReference type="CDD" id="cd18793">
    <property type="entry name" value="SF2_C_SNF"/>
    <property type="match status" value="1"/>
</dbReference>
<evidence type="ECO:0000256" key="12">
    <source>
        <dbReference type="SAM" id="MobiDB-lite"/>
    </source>
</evidence>
<evidence type="ECO:0000256" key="2">
    <source>
        <dbReference type="ARBA" id="ARBA00007025"/>
    </source>
</evidence>
<comment type="subcellular location">
    <subcellularLocation>
        <location evidence="1">Nucleus</location>
    </subcellularLocation>
</comment>
<dbReference type="SMART" id="SM00487">
    <property type="entry name" value="DEXDc"/>
    <property type="match status" value="1"/>
</dbReference>
<organism evidence="15 16">
    <name type="scientific">Extremus antarcticus</name>
    <dbReference type="NCBI Taxonomy" id="702011"/>
    <lineage>
        <taxon>Eukaryota</taxon>
        <taxon>Fungi</taxon>
        <taxon>Dikarya</taxon>
        <taxon>Ascomycota</taxon>
        <taxon>Pezizomycotina</taxon>
        <taxon>Dothideomycetes</taxon>
        <taxon>Dothideomycetidae</taxon>
        <taxon>Mycosphaerellales</taxon>
        <taxon>Extremaceae</taxon>
        <taxon>Extremus</taxon>
    </lineage>
</organism>
<evidence type="ECO:0000256" key="4">
    <source>
        <dbReference type="ARBA" id="ARBA00022741"/>
    </source>
</evidence>
<comment type="caution">
    <text evidence="15">The sequence shown here is derived from an EMBL/GenBank/DDBJ whole genome shotgun (WGS) entry which is preliminary data.</text>
</comment>
<dbReference type="SMART" id="SM00490">
    <property type="entry name" value="HELICc"/>
    <property type="match status" value="1"/>
</dbReference>
<dbReference type="GO" id="GO:0045003">
    <property type="term" value="P:double-strand break repair via synthesis-dependent strand annealing"/>
    <property type="evidence" value="ECO:0007669"/>
    <property type="project" value="TreeGrafter"/>
</dbReference>
<dbReference type="PROSITE" id="PS51194">
    <property type="entry name" value="HELICASE_CTER"/>
    <property type="match status" value="1"/>
</dbReference>
<evidence type="ECO:0000256" key="10">
    <source>
        <dbReference type="ARBA" id="ARBA00023204"/>
    </source>
</evidence>
<dbReference type="AlphaFoldDB" id="A0AAJ0DLZ7"/>
<dbReference type="GO" id="GO:0007131">
    <property type="term" value="P:reciprocal meiotic recombination"/>
    <property type="evidence" value="ECO:0007669"/>
    <property type="project" value="TreeGrafter"/>
</dbReference>
<evidence type="ECO:0000313" key="16">
    <source>
        <dbReference type="Proteomes" id="UP001271007"/>
    </source>
</evidence>
<dbReference type="Pfam" id="PF00176">
    <property type="entry name" value="SNF2-rel_dom"/>
    <property type="match status" value="1"/>
</dbReference>
<keyword evidence="6" id="KW-0378">Hydrolase</keyword>
<dbReference type="Gene3D" id="3.40.50.300">
    <property type="entry name" value="P-loop containing nucleotide triphosphate hydrolases"/>
    <property type="match status" value="1"/>
</dbReference>
<evidence type="ECO:0000256" key="9">
    <source>
        <dbReference type="ARBA" id="ARBA00023125"/>
    </source>
</evidence>
<dbReference type="EMBL" id="JAWDJX010000019">
    <property type="protein sequence ID" value="KAK3052741.1"/>
    <property type="molecule type" value="Genomic_DNA"/>
</dbReference>
<dbReference type="InterPro" id="IPR050496">
    <property type="entry name" value="SNF2_RAD54_helicase_repair"/>
</dbReference>
<protein>
    <submittedName>
        <fullName evidence="15">DNA-dependent ATPase protein rad54</fullName>
    </submittedName>
</protein>
<dbReference type="Gene3D" id="3.40.50.10810">
    <property type="entry name" value="Tandem AAA-ATPase domain"/>
    <property type="match status" value="1"/>
</dbReference>
<dbReference type="PROSITE" id="PS51192">
    <property type="entry name" value="HELICASE_ATP_BIND_1"/>
    <property type="match status" value="1"/>
</dbReference>
<feature type="domain" description="Helicase ATP-binding" evidence="13">
    <location>
        <begin position="231"/>
        <end position="409"/>
    </location>
</feature>
<comment type="similarity">
    <text evidence="2">Belongs to the SNF2/RAD54 helicase family.</text>
</comment>
<dbReference type="GO" id="GO:0005524">
    <property type="term" value="F:ATP binding"/>
    <property type="evidence" value="ECO:0007669"/>
    <property type="project" value="UniProtKB-KW"/>
</dbReference>
<dbReference type="Proteomes" id="UP001271007">
    <property type="component" value="Unassembled WGS sequence"/>
</dbReference>
<evidence type="ECO:0000313" key="15">
    <source>
        <dbReference type="EMBL" id="KAK3052741.1"/>
    </source>
</evidence>
<dbReference type="GO" id="GO:0004386">
    <property type="term" value="F:helicase activity"/>
    <property type="evidence" value="ECO:0007669"/>
    <property type="project" value="UniProtKB-KW"/>
</dbReference>
<reference evidence="15" key="1">
    <citation type="submission" date="2023-04" db="EMBL/GenBank/DDBJ databases">
        <title>Black Yeasts Isolated from many extreme environments.</title>
        <authorList>
            <person name="Coleine C."/>
            <person name="Stajich J.E."/>
            <person name="Selbmann L."/>
        </authorList>
    </citation>
    <scope>NUCLEOTIDE SEQUENCE</scope>
    <source>
        <strain evidence="15">CCFEE 5312</strain>
    </source>
</reference>
<evidence type="ECO:0000259" key="14">
    <source>
        <dbReference type="PROSITE" id="PS51194"/>
    </source>
</evidence>
<keyword evidence="5" id="KW-0227">DNA damage</keyword>
<dbReference type="InterPro" id="IPR013967">
    <property type="entry name" value="Rad54_N"/>
</dbReference>
<keyword evidence="3" id="KW-0597">Phosphoprotein</keyword>
<evidence type="ECO:0000256" key="7">
    <source>
        <dbReference type="ARBA" id="ARBA00022806"/>
    </source>
</evidence>
<feature type="region of interest" description="Disordered" evidence="12">
    <location>
        <begin position="1"/>
        <end position="71"/>
    </location>
</feature>
<keyword evidence="16" id="KW-1185">Reference proteome</keyword>
<keyword evidence="7" id="KW-0347">Helicase</keyword>
<keyword evidence="9" id="KW-0238">DNA-binding</keyword>
<dbReference type="InterPro" id="IPR027417">
    <property type="entry name" value="P-loop_NTPase"/>
</dbReference>
<dbReference type="Pfam" id="PF08658">
    <property type="entry name" value="Rad54_N"/>
    <property type="match status" value="1"/>
</dbReference>
<evidence type="ECO:0000256" key="3">
    <source>
        <dbReference type="ARBA" id="ARBA00022553"/>
    </source>
</evidence>
<dbReference type="InterPro" id="IPR014001">
    <property type="entry name" value="Helicase_ATP-bd"/>
</dbReference>
<sequence>MTVAVDKENVAPPVKTRGRLYGGTPQSTDRLIKPFKCPGANVAPRASEKPARKRRKVDYSGGDGSTEDDKPYCNDDRLALATRDINKFPVFKPRDRDTAFRARFSVPLKDKDTTAYDACRPPPTLGLRQGVAFVAKALHDPCDDLAIVLWDPTVDDKPAPKVIEGGTQEDAEKVKVDEPIMHKSLAEILGIKKKVDTERPKVPVVIDPRLTKVLRPHQVEGVKFLYRCTTGMIDDNAEGCIMADEMGLGKTLQCITLMWTLLKQSPEAGKSTIQKCVIACPSSLVRNWANELVKWLGKDAIIPFAVDGKASKEELTMQMRQWASATGRTVTRPVLIVSYETLRMYVGELSNAPIGLMLCDEGHRLKNGESQTFEALNSLNVKKRVILSGTPIQNDLSEYFALLNFANPSYLGTRQDFRKQYEIPILRGRDAAGTDADRKKGDERLSELLVKVNKFIIRRTNDILSKYLPVKYEHVVFCNLAPFQLDLYNYFIKSPEIQSLLRGKGSQPLKAIGMLKKLCNHPDLLNLPDDLPGCEKHFPDDYVPKDARGRDRDVKPWYSGKMQVLDRMLARIRQDTNDKIVLISNYTQTLDIFEKLCRNRNYGSLRLDGTMNVNKRQKLVDKFNDPEGSEFIFLLSSKAGGCGLNLIGANRLVLFDPDWNPAADQQALARVWRDGQKKDCFVYRFIATGTIEEKIFQRQSHKQSLSSCVVDSAEDVERHFSLDSLRELFQYRPGTTSDTHDTFKCKRCKEGRQVIKAPALLYGDTSSWNHFINEGDKGAMARIQDLLLRQETEQKDLMLSTISSASTSAMLGGRAIVRKDIKDIFAPEDDGDDSNDIESRTHLDYWSCTVAELRRLLIARTGQVPKGCKLKHDFVESLERADQDWQFRFLDLPPELRNLLYGELLHFRGPLGYREDGSRNPDRMCWPAILSVSKQLHAEAEGVLYGENEFQIYISQQYHTNNRYHVTRVMVENAYYIDESAEGLSWIADGTDDASGTLPDLLLKAQHLSIEVKLAKEAIARPLSYDETSTNDFQDINYYLYYICSFLAENKSLRKVTVSVDCSKCAEFDTIAYKVLWPLVKLPNPRNLVITGVPALTVDSLLGEMRQLKSGNIFQEALDLLDRASRLKDALRYTGELGSSSKTLSGIGTSIRNVLEIPGYVDRGRNAQLIRLVPAWRRSLDARVHDVEQVAKQQAQRLEALLKELAR</sequence>